<dbReference type="Proteomes" id="UP000184516">
    <property type="component" value="Unassembled WGS sequence"/>
</dbReference>
<accession>A0A1M5NK77</accession>
<dbReference type="EMBL" id="FQWB01000008">
    <property type="protein sequence ID" value="SHG89950.1"/>
    <property type="molecule type" value="Genomic_DNA"/>
</dbReference>
<proteinExistence type="predicted"/>
<evidence type="ECO:0000256" key="1">
    <source>
        <dbReference type="SAM" id="Phobius"/>
    </source>
</evidence>
<sequence length="123" mass="14268">MLIKIIISIIPVIAFSIFWVWTNQLINSKITNIGDRTKYKKYFRENISDLFAPVFLISLIIILIFFSKEENTKEGNFAIVFIVMKIILLIPQIGIAKIKFEYVKADIIKLKTNTESEIISNLK</sequence>
<gene>
    <name evidence="2" type="ORF">SAMN05443549_10870</name>
</gene>
<dbReference type="STRING" id="468056.SAMN05443549_10870"/>
<dbReference type="RefSeq" id="WP_073371693.1">
    <property type="nucleotide sequence ID" value="NZ_FQWB01000008.1"/>
</dbReference>
<dbReference type="AlphaFoldDB" id="A0A1M5NK77"/>
<keyword evidence="1" id="KW-1133">Transmembrane helix</keyword>
<keyword evidence="3" id="KW-1185">Reference proteome</keyword>
<name>A0A1M5NK77_9FLAO</name>
<keyword evidence="1" id="KW-0472">Membrane</keyword>
<feature type="transmembrane region" description="Helical" evidence="1">
    <location>
        <begin position="47"/>
        <end position="66"/>
    </location>
</feature>
<feature type="transmembrane region" description="Helical" evidence="1">
    <location>
        <begin position="6"/>
        <end position="26"/>
    </location>
</feature>
<feature type="transmembrane region" description="Helical" evidence="1">
    <location>
        <begin position="78"/>
        <end position="96"/>
    </location>
</feature>
<protein>
    <submittedName>
        <fullName evidence="2">Uncharacterized protein</fullName>
    </submittedName>
</protein>
<organism evidence="2 3">
    <name type="scientific">Flavobacterium fluvii</name>
    <dbReference type="NCBI Taxonomy" id="468056"/>
    <lineage>
        <taxon>Bacteria</taxon>
        <taxon>Pseudomonadati</taxon>
        <taxon>Bacteroidota</taxon>
        <taxon>Flavobacteriia</taxon>
        <taxon>Flavobacteriales</taxon>
        <taxon>Flavobacteriaceae</taxon>
        <taxon>Flavobacterium</taxon>
    </lineage>
</organism>
<evidence type="ECO:0000313" key="2">
    <source>
        <dbReference type="EMBL" id="SHG89950.1"/>
    </source>
</evidence>
<evidence type="ECO:0000313" key="3">
    <source>
        <dbReference type="Proteomes" id="UP000184516"/>
    </source>
</evidence>
<keyword evidence="1" id="KW-0812">Transmembrane</keyword>
<reference evidence="3" key="1">
    <citation type="submission" date="2016-11" db="EMBL/GenBank/DDBJ databases">
        <authorList>
            <person name="Varghese N."/>
            <person name="Submissions S."/>
        </authorList>
    </citation>
    <scope>NUCLEOTIDE SEQUENCE [LARGE SCALE GENOMIC DNA]</scope>
    <source>
        <strain evidence="3">DSM 19978</strain>
    </source>
</reference>